<proteinExistence type="predicted"/>
<keyword evidence="2" id="KW-1185">Reference proteome</keyword>
<dbReference type="EMBL" id="SNYH01000004">
    <property type="protein sequence ID" value="TDQ25811.1"/>
    <property type="molecule type" value="Genomic_DNA"/>
</dbReference>
<accession>A0A4R6TCC7</accession>
<dbReference type="AlphaFoldDB" id="A0A4R6TCC7"/>
<comment type="caution">
    <text evidence="1">The sequence shown here is derived from an EMBL/GenBank/DDBJ whole genome shotgun (WGS) entry which is preliminary data.</text>
</comment>
<reference evidence="1 2" key="1">
    <citation type="submission" date="2019-03" db="EMBL/GenBank/DDBJ databases">
        <title>Genomic Encyclopedia of Type Strains, Phase III (KMG-III): the genomes of soil and plant-associated and newly described type strains.</title>
        <authorList>
            <person name="Whitman W."/>
        </authorList>
    </citation>
    <scope>NUCLEOTIDE SEQUENCE [LARGE SCALE GENOMIC DNA]</scope>
    <source>
        <strain evidence="1 2">CECT 8283</strain>
    </source>
</reference>
<dbReference type="Proteomes" id="UP000295390">
    <property type="component" value="Unassembled WGS sequence"/>
</dbReference>
<evidence type="ECO:0000313" key="1">
    <source>
        <dbReference type="EMBL" id="TDQ25811.1"/>
    </source>
</evidence>
<gene>
    <name evidence="1" type="ORF">DFQ07_2242</name>
</gene>
<organism evidence="1 2">
    <name type="scientific">Tenacibaculum caenipelagi</name>
    <dbReference type="NCBI Taxonomy" id="1325435"/>
    <lineage>
        <taxon>Bacteria</taxon>
        <taxon>Pseudomonadati</taxon>
        <taxon>Bacteroidota</taxon>
        <taxon>Flavobacteriia</taxon>
        <taxon>Flavobacteriales</taxon>
        <taxon>Flavobacteriaceae</taxon>
        <taxon>Tenacibaculum</taxon>
    </lineage>
</organism>
<name>A0A4R6TCC7_9FLAO</name>
<evidence type="ECO:0008006" key="3">
    <source>
        <dbReference type="Google" id="ProtNLM"/>
    </source>
</evidence>
<sequence>MIRFKKHIAILSLLMLLLPTVVLTIHLFENHEHTVCSSTNEHHFHEQDLDCSLAHYHFNTFTYQTAENFSVVPKHFYKSDYATQPQLISFVYAEKKSSRAPPFFTV</sequence>
<protein>
    <recommendedName>
        <fullName evidence="3">DUF2607 family protein</fullName>
    </recommendedName>
</protein>
<evidence type="ECO:0000313" key="2">
    <source>
        <dbReference type="Proteomes" id="UP000295390"/>
    </source>
</evidence>